<dbReference type="EMBL" id="LBTX01000009">
    <property type="protein sequence ID" value="KKQ50046.1"/>
    <property type="molecule type" value="Genomic_DNA"/>
</dbReference>
<feature type="non-terminal residue" evidence="1">
    <location>
        <position position="1"/>
    </location>
</feature>
<proteinExistence type="predicted"/>
<sequence>DLIIFLSNKLKVTFGDFSRYDMFEYLESKGLHLTPVHFYQPIPDLSSLNWEKISKPQKIFGINFNDKKQLVLLNKFKKYQKEYNLFPTTKPKKNYEFFLNNLAFDNVDAMNYYNIVRHFKPKTIIEIGSGQSTKIAAKACLLNKDTKLISIEPYPQPILRKGFPGLYKLIPKKVENVDINTFKKLNKNDILFIDSSHVLNTGSDVVYEYLQILPQLKKGVIIHIHDIFFPFDYPTAWIKDEKRFWTEQYLVQALLTFSKAFQILLSNNYISHKYSNELRNIYPKLPHIGGGSLWLKKII</sequence>
<dbReference type="SUPFAM" id="SSF53335">
    <property type="entry name" value="S-adenosyl-L-methionine-dependent methyltransferases"/>
    <property type="match status" value="1"/>
</dbReference>
<evidence type="ECO:0008006" key="3">
    <source>
        <dbReference type="Google" id="ProtNLM"/>
    </source>
</evidence>
<gene>
    <name evidence="1" type="ORF">US68_C0009G0001</name>
</gene>
<evidence type="ECO:0000313" key="2">
    <source>
        <dbReference type="Proteomes" id="UP000034231"/>
    </source>
</evidence>
<reference evidence="1 2" key="1">
    <citation type="journal article" date="2015" name="Nature">
        <title>rRNA introns, odd ribosomes, and small enigmatic genomes across a large radiation of phyla.</title>
        <authorList>
            <person name="Brown C.T."/>
            <person name="Hug L.A."/>
            <person name="Thomas B.C."/>
            <person name="Sharon I."/>
            <person name="Castelle C.J."/>
            <person name="Singh A."/>
            <person name="Wilkins M.J."/>
            <person name="Williams K.H."/>
            <person name="Banfield J.F."/>
        </authorList>
    </citation>
    <scope>NUCLEOTIDE SEQUENCE [LARGE SCALE GENOMIC DNA]</scope>
</reference>
<comment type="caution">
    <text evidence="1">The sequence shown here is derived from an EMBL/GenBank/DDBJ whole genome shotgun (WGS) entry which is preliminary data.</text>
</comment>
<dbReference type="Pfam" id="PF13578">
    <property type="entry name" value="Methyltransf_24"/>
    <property type="match status" value="1"/>
</dbReference>
<organism evidence="1 2">
    <name type="scientific">Candidatus Shapirobacteria bacterium GW2011_GWE1_38_10</name>
    <dbReference type="NCBI Taxonomy" id="1618488"/>
    <lineage>
        <taxon>Bacteria</taxon>
        <taxon>Candidatus Shapironibacteriota</taxon>
    </lineage>
</organism>
<dbReference type="AlphaFoldDB" id="A0A0G0LBJ2"/>
<protein>
    <recommendedName>
        <fullName evidence="3">Class I SAM-dependent methyltransferase</fullName>
    </recommendedName>
</protein>
<accession>A0A0G0LBJ2</accession>
<dbReference type="InterPro" id="IPR029063">
    <property type="entry name" value="SAM-dependent_MTases_sf"/>
</dbReference>
<dbReference type="PATRIC" id="fig|1618488.3.peg.521"/>
<name>A0A0G0LBJ2_9BACT</name>
<dbReference type="Proteomes" id="UP000034231">
    <property type="component" value="Unassembled WGS sequence"/>
</dbReference>
<dbReference type="Gene3D" id="3.40.50.150">
    <property type="entry name" value="Vaccinia Virus protein VP39"/>
    <property type="match status" value="1"/>
</dbReference>
<evidence type="ECO:0000313" key="1">
    <source>
        <dbReference type="EMBL" id="KKQ50046.1"/>
    </source>
</evidence>